<comment type="caution">
    <text evidence="2">The sequence shown here is derived from an EMBL/GenBank/DDBJ whole genome shotgun (WGS) entry which is preliminary data.</text>
</comment>
<accession>A0A819PCH1</accession>
<protein>
    <submittedName>
        <fullName evidence="2">Uncharacterized protein</fullName>
    </submittedName>
</protein>
<feature type="region of interest" description="Disordered" evidence="1">
    <location>
        <begin position="1"/>
        <end position="45"/>
    </location>
</feature>
<organism evidence="2 3">
    <name type="scientific">Rotaria sordida</name>
    <dbReference type="NCBI Taxonomy" id="392033"/>
    <lineage>
        <taxon>Eukaryota</taxon>
        <taxon>Metazoa</taxon>
        <taxon>Spiralia</taxon>
        <taxon>Gnathifera</taxon>
        <taxon>Rotifera</taxon>
        <taxon>Eurotatoria</taxon>
        <taxon>Bdelloidea</taxon>
        <taxon>Philodinida</taxon>
        <taxon>Philodinidae</taxon>
        <taxon>Rotaria</taxon>
    </lineage>
</organism>
<reference evidence="2" key="1">
    <citation type="submission" date="2021-02" db="EMBL/GenBank/DDBJ databases">
        <authorList>
            <person name="Nowell W R."/>
        </authorList>
    </citation>
    <scope>NUCLEOTIDE SEQUENCE</scope>
</reference>
<name>A0A819PCH1_9BILA</name>
<feature type="non-terminal residue" evidence="2">
    <location>
        <position position="45"/>
    </location>
</feature>
<dbReference type="AlphaFoldDB" id="A0A819PCH1"/>
<proteinExistence type="predicted"/>
<sequence>MHLLRIQIKPRSQHRHSSASGQSGSHVTTTRHSHESTTLAVQSPQ</sequence>
<feature type="compositionally biased region" description="Polar residues" evidence="1">
    <location>
        <begin position="18"/>
        <end position="45"/>
    </location>
</feature>
<dbReference type="EMBL" id="CAJOBE010006568">
    <property type="protein sequence ID" value="CAF4010585.1"/>
    <property type="molecule type" value="Genomic_DNA"/>
</dbReference>
<evidence type="ECO:0000256" key="1">
    <source>
        <dbReference type="SAM" id="MobiDB-lite"/>
    </source>
</evidence>
<dbReference type="Proteomes" id="UP000663874">
    <property type="component" value="Unassembled WGS sequence"/>
</dbReference>
<evidence type="ECO:0000313" key="2">
    <source>
        <dbReference type="EMBL" id="CAF4010585.1"/>
    </source>
</evidence>
<evidence type="ECO:0000313" key="3">
    <source>
        <dbReference type="Proteomes" id="UP000663874"/>
    </source>
</evidence>
<gene>
    <name evidence="2" type="ORF">FNK824_LOCUS26474</name>
</gene>